<dbReference type="AlphaFoldDB" id="A0A1L3GFX8"/>
<evidence type="ECO:0000256" key="5">
    <source>
        <dbReference type="ARBA" id="ARBA00023065"/>
    </source>
</evidence>
<name>A0A1L3GFX8_SYNAC</name>
<evidence type="ECO:0000256" key="4">
    <source>
        <dbReference type="ARBA" id="ARBA00022448"/>
    </source>
</evidence>
<dbReference type="SUPFAM" id="SSF51344">
    <property type="entry name" value="Epsilon subunit of F1F0-ATP synthase N-terminal domain"/>
    <property type="match status" value="1"/>
</dbReference>
<dbReference type="STRING" id="29542.A6070_01240"/>
<dbReference type="Proteomes" id="UP000182264">
    <property type="component" value="Chromosome"/>
</dbReference>
<organism evidence="9 10">
    <name type="scientific">Syntrophotalea acetylenica</name>
    <name type="common">Pelobacter acetylenicus</name>
    <dbReference type="NCBI Taxonomy" id="29542"/>
    <lineage>
        <taxon>Bacteria</taxon>
        <taxon>Pseudomonadati</taxon>
        <taxon>Thermodesulfobacteriota</taxon>
        <taxon>Desulfuromonadia</taxon>
        <taxon>Desulfuromonadales</taxon>
        <taxon>Syntrophotaleaceae</taxon>
        <taxon>Syntrophotalea</taxon>
    </lineage>
</organism>
<evidence type="ECO:0000259" key="8">
    <source>
        <dbReference type="Pfam" id="PF02823"/>
    </source>
</evidence>
<protein>
    <recommendedName>
        <fullName evidence="8">ATP synthase F1 complex delta/epsilon subunit N-terminal domain-containing protein</fullName>
    </recommendedName>
</protein>
<dbReference type="EMBL" id="CP015518">
    <property type="protein sequence ID" value="APG24846.1"/>
    <property type="molecule type" value="Genomic_DNA"/>
</dbReference>
<dbReference type="GO" id="GO:0046933">
    <property type="term" value="F:proton-transporting ATP synthase activity, rotational mechanism"/>
    <property type="evidence" value="ECO:0007669"/>
    <property type="project" value="InterPro"/>
</dbReference>
<dbReference type="Pfam" id="PF02823">
    <property type="entry name" value="ATP-synt_DE_N"/>
    <property type="match status" value="1"/>
</dbReference>
<gene>
    <name evidence="9" type="ORF">A7E75_07280</name>
</gene>
<proteinExistence type="inferred from homology"/>
<dbReference type="GO" id="GO:0045259">
    <property type="term" value="C:proton-transporting ATP synthase complex"/>
    <property type="evidence" value="ECO:0007669"/>
    <property type="project" value="UniProtKB-KW"/>
</dbReference>
<dbReference type="NCBIfam" id="NF004871">
    <property type="entry name" value="PRK06228.1"/>
    <property type="match status" value="1"/>
</dbReference>
<comment type="subcellular location">
    <subcellularLocation>
        <location evidence="2">Endomembrane system</location>
        <topology evidence="2">Peripheral membrane protein</topology>
    </subcellularLocation>
</comment>
<comment type="function">
    <text evidence="1">Produces ATP from ADP in the presence of a proton gradient across the membrane.</text>
</comment>
<dbReference type="KEGG" id="pace:A6070_01240"/>
<dbReference type="OrthoDB" id="8546953at2"/>
<reference evidence="9 10" key="1">
    <citation type="journal article" date="2017" name="Genome Announc.">
        <title>Complete Genome Sequences of Two Acetylene-Fermenting Pelobacter acetylenicus Strains.</title>
        <authorList>
            <person name="Sutton J.M."/>
            <person name="Baesman S.M."/>
            <person name="Fierst J.L."/>
            <person name="Poret-Peterson A.T."/>
            <person name="Oremland R.S."/>
            <person name="Dunlap D.S."/>
            <person name="Akob D.M."/>
        </authorList>
    </citation>
    <scope>NUCLEOTIDE SEQUENCE [LARGE SCALE GENOMIC DNA]</scope>
    <source>
        <strain evidence="9 10">DSM 3247</strain>
    </source>
</reference>
<evidence type="ECO:0000256" key="6">
    <source>
        <dbReference type="ARBA" id="ARBA00023136"/>
    </source>
</evidence>
<feature type="domain" description="ATP synthase F1 complex delta/epsilon subunit N-terminal" evidence="8">
    <location>
        <begin position="1"/>
        <end position="81"/>
    </location>
</feature>
<dbReference type="Gene3D" id="2.60.15.10">
    <property type="entry name" value="F0F1 ATP synthase delta/epsilon subunit, N-terminal"/>
    <property type="match status" value="1"/>
</dbReference>
<dbReference type="InterPro" id="IPR036771">
    <property type="entry name" value="ATPsynth_dsu/esu_N"/>
</dbReference>
<keyword evidence="7" id="KW-0066">ATP synthesis</keyword>
<keyword evidence="6" id="KW-0472">Membrane</keyword>
<keyword evidence="5" id="KW-0406">Ion transport</keyword>
<evidence type="ECO:0000256" key="3">
    <source>
        <dbReference type="ARBA" id="ARBA00005712"/>
    </source>
</evidence>
<accession>A0A1L3GFX8</accession>
<dbReference type="RefSeq" id="WP_072286693.1">
    <property type="nucleotide sequence ID" value="NZ_CP015455.1"/>
</dbReference>
<sequence length="127" mass="14439">MRLQVQTPVGNVLDCVVIKVVSEGLRGAFCLRPRHVDLVTPLVPGLLYYELAEQDRGRYLAVDRGLLVKRDDLVSVAVRNAVAGENLEDLLEVVQSRFRNLDEQEKLVRSAMARLESDFLRRFMELS</sequence>
<keyword evidence="4" id="KW-0813">Transport</keyword>
<dbReference type="GO" id="GO:0012505">
    <property type="term" value="C:endomembrane system"/>
    <property type="evidence" value="ECO:0007669"/>
    <property type="project" value="UniProtKB-SubCell"/>
</dbReference>
<evidence type="ECO:0000256" key="2">
    <source>
        <dbReference type="ARBA" id="ARBA00004184"/>
    </source>
</evidence>
<dbReference type="InterPro" id="IPR001469">
    <property type="entry name" value="ATP_synth_F1_dsu/esu"/>
</dbReference>
<comment type="similarity">
    <text evidence="3">Belongs to the ATPase epsilon chain family.</text>
</comment>
<dbReference type="NCBIfam" id="TIGR03166">
    <property type="entry name" value="alt_F1F0_F1_eps"/>
    <property type="match status" value="1"/>
</dbReference>
<dbReference type="CDD" id="cd12152">
    <property type="entry name" value="F1-ATPase_delta"/>
    <property type="match status" value="1"/>
</dbReference>
<keyword evidence="10" id="KW-1185">Reference proteome</keyword>
<dbReference type="InterPro" id="IPR024037">
    <property type="entry name" value="Alt_ATP_synth_F1_esu"/>
</dbReference>
<evidence type="ECO:0000256" key="7">
    <source>
        <dbReference type="ARBA" id="ARBA00023196"/>
    </source>
</evidence>
<evidence type="ECO:0000313" key="9">
    <source>
        <dbReference type="EMBL" id="APG24846.1"/>
    </source>
</evidence>
<evidence type="ECO:0000313" key="10">
    <source>
        <dbReference type="Proteomes" id="UP000182264"/>
    </source>
</evidence>
<keyword evidence="7" id="KW-0139">CF(1)</keyword>
<evidence type="ECO:0000256" key="1">
    <source>
        <dbReference type="ARBA" id="ARBA00003543"/>
    </source>
</evidence>
<dbReference type="InterPro" id="IPR020546">
    <property type="entry name" value="ATP_synth_F1_dsu/esu_N"/>
</dbReference>